<sequence length="79" mass="9103">MLSSVLNSERAIQVNIAIMRVFVNIRRIVSSNKEIVGRLDRLEDKVEKQGKSIKTIFEVIRKPQAVTKDRLLPRRGESQ</sequence>
<comment type="caution">
    <text evidence="1">The sequence shown here is derived from an EMBL/GenBank/DDBJ whole genome shotgun (WGS) entry which is preliminary data.</text>
</comment>
<organism evidence="1 2">
    <name type="scientific">Candidatus Desantisbacteria bacterium CG_4_10_14_0_8_um_filter_39_17</name>
    <dbReference type="NCBI Taxonomy" id="1974542"/>
    <lineage>
        <taxon>Bacteria</taxon>
        <taxon>Candidatus Desantisiibacteriota</taxon>
    </lineage>
</organism>
<dbReference type="AlphaFoldDB" id="A0A2H9P9J6"/>
<reference evidence="2" key="1">
    <citation type="submission" date="2017-09" db="EMBL/GenBank/DDBJ databases">
        <title>Depth-based differentiation of microbial function through sediment-hosted aquifers and enrichment of novel symbionts in the deep terrestrial subsurface.</title>
        <authorList>
            <person name="Probst A.J."/>
            <person name="Ladd B."/>
            <person name="Jarett J.K."/>
            <person name="Geller-Mcgrath D.E."/>
            <person name="Sieber C.M.K."/>
            <person name="Emerson J.B."/>
            <person name="Anantharaman K."/>
            <person name="Thomas B.C."/>
            <person name="Malmstrom R."/>
            <person name="Stieglmeier M."/>
            <person name="Klingl A."/>
            <person name="Woyke T."/>
            <person name="Ryan C.M."/>
            <person name="Banfield J.F."/>
        </authorList>
    </citation>
    <scope>NUCLEOTIDE SEQUENCE [LARGE SCALE GENOMIC DNA]</scope>
</reference>
<evidence type="ECO:0000313" key="2">
    <source>
        <dbReference type="Proteomes" id="UP000234145"/>
    </source>
</evidence>
<dbReference type="EMBL" id="PFMS01000120">
    <property type="protein sequence ID" value="PIZ14878.1"/>
    <property type="molecule type" value="Genomic_DNA"/>
</dbReference>
<protein>
    <submittedName>
        <fullName evidence="1">Uncharacterized protein</fullName>
    </submittedName>
</protein>
<proteinExistence type="predicted"/>
<name>A0A2H9P9J6_9BACT</name>
<accession>A0A2H9P9J6</accession>
<dbReference type="Proteomes" id="UP000234145">
    <property type="component" value="Unassembled WGS sequence"/>
</dbReference>
<gene>
    <name evidence="1" type="ORF">COY51_07075</name>
</gene>
<evidence type="ECO:0000313" key="1">
    <source>
        <dbReference type="EMBL" id="PIZ14878.1"/>
    </source>
</evidence>